<dbReference type="PANTHER" id="PTHR10237:SF14">
    <property type="entry name" value="MYND-TYPE DOMAIN-CONTAINING PROTEIN"/>
    <property type="match status" value="1"/>
</dbReference>
<reference evidence="6 7" key="1">
    <citation type="submission" date="2018-11" db="EMBL/GenBank/DDBJ databases">
        <title>Genome assembly of Steccherinum ochraceum LE-BIN_3174, the white-rot fungus of the Steccherinaceae family (The Residual Polyporoid clade, Polyporales, Basidiomycota).</title>
        <authorList>
            <person name="Fedorova T.V."/>
            <person name="Glazunova O.A."/>
            <person name="Landesman E.O."/>
            <person name="Moiseenko K.V."/>
            <person name="Psurtseva N.V."/>
            <person name="Savinova O.S."/>
            <person name="Shakhova N.V."/>
            <person name="Tyazhelova T.V."/>
            <person name="Vasina D.V."/>
        </authorList>
    </citation>
    <scope>NUCLEOTIDE SEQUENCE [LARGE SCALE GENOMIC DNA]</scope>
    <source>
        <strain evidence="6 7">LE-BIN_3174</strain>
    </source>
</reference>
<protein>
    <recommendedName>
        <fullName evidence="5">MYND-type domain-containing protein</fullName>
    </recommendedName>
</protein>
<dbReference type="OrthoDB" id="432970at2759"/>
<evidence type="ECO:0000256" key="2">
    <source>
        <dbReference type="ARBA" id="ARBA00022771"/>
    </source>
</evidence>
<dbReference type="AlphaFoldDB" id="A0A4R0R008"/>
<dbReference type="PANTHER" id="PTHR10237">
    <property type="entry name" value="DEFORMED EPIDERMAL AUTOREGULATORY FACTOR 1 HOMOLOG SUPPRESSIN"/>
    <property type="match status" value="1"/>
</dbReference>
<keyword evidence="2 4" id="KW-0863">Zinc-finger</keyword>
<accession>A0A4R0R008</accession>
<name>A0A4R0R008_9APHY</name>
<dbReference type="InterPro" id="IPR024119">
    <property type="entry name" value="TF_DEAF-1"/>
</dbReference>
<evidence type="ECO:0000256" key="4">
    <source>
        <dbReference type="PROSITE-ProRule" id="PRU00134"/>
    </source>
</evidence>
<dbReference type="GO" id="GO:0005634">
    <property type="term" value="C:nucleus"/>
    <property type="evidence" value="ECO:0007669"/>
    <property type="project" value="TreeGrafter"/>
</dbReference>
<comment type="caution">
    <text evidence="6">The sequence shown here is derived from an EMBL/GenBank/DDBJ whole genome shotgun (WGS) entry which is preliminary data.</text>
</comment>
<dbReference type="InterPro" id="IPR002893">
    <property type="entry name" value="Znf_MYND"/>
</dbReference>
<dbReference type="SUPFAM" id="SSF144232">
    <property type="entry name" value="HIT/MYND zinc finger-like"/>
    <property type="match status" value="1"/>
</dbReference>
<keyword evidence="7" id="KW-1185">Reference proteome</keyword>
<dbReference type="PROSITE" id="PS50865">
    <property type="entry name" value="ZF_MYND_2"/>
    <property type="match status" value="1"/>
</dbReference>
<dbReference type="Gene3D" id="6.10.140.2220">
    <property type="match status" value="1"/>
</dbReference>
<dbReference type="EMBL" id="RWJN01000693">
    <property type="protein sequence ID" value="TCD59951.1"/>
    <property type="molecule type" value="Genomic_DNA"/>
</dbReference>
<keyword evidence="3" id="KW-0862">Zinc</keyword>
<gene>
    <name evidence="6" type="ORF">EIP91_011015</name>
</gene>
<dbReference type="GO" id="GO:0008270">
    <property type="term" value="F:zinc ion binding"/>
    <property type="evidence" value="ECO:0007669"/>
    <property type="project" value="UniProtKB-KW"/>
</dbReference>
<feature type="domain" description="MYND-type" evidence="5">
    <location>
        <begin position="289"/>
        <end position="329"/>
    </location>
</feature>
<dbReference type="GO" id="GO:0000981">
    <property type="term" value="F:DNA-binding transcription factor activity, RNA polymerase II-specific"/>
    <property type="evidence" value="ECO:0007669"/>
    <property type="project" value="TreeGrafter"/>
</dbReference>
<evidence type="ECO:0000313" key="7">
    <source>
        <dbReference type="Proteomes" id="UP000292702"/>
    </source>
</evidence>
<proteinExistence type="predicted"/>
<organism evidence="6 7">
    <name type="scientific">Steccherinum ochraceum</name>
    <dbReference type="NCBI Taxonomy" id="92696"/>
    <lineage>
        <taxon>Eukaryota</taxon>
        <taxon>Fungi</taxon>
        <taxon>Dikarya</taxon>
        <taxon>Basidiomycota</taxon>
        <taxon>Agaricomycotina</taxon>
        <taxon>Agaricomycetes</taxon>
        <taxon>Polyporales</taxon>
        <taxon>Steccherinaceae</taxon>
        <taxon>Steccherinum</taxon>
    </lineage>
</organism>
<keyword evidence="1" id="KW-0479">Metal-binding</keyword>
<dbReference type="Pfam" id="PF01753">
    <property type="entry name" value="zf-MYND"/>
    <property type="match status" value="1"/>
</dbReference>
<evidence type="ECO:0000313" key="6">
    <source>
        <dbReference type="EMBL" id="TCD59951.1"/>
    </source>
</evidence>
<dbReference type="Proteomes" id="UP000292702">
    <property type="component" value="Unassembled WGS sequence"/>
</dbReference>
<sequence>MARLADPRQAYPFTGLDLPITLPPFALVQHQVAFLSKLRQSRQVLSSDDYMKLFPALFAFCMLVETVDVPDYMLDDLAFISRMFTRHISEDPSGVFADHDGESKDKMMELLRLKRVAWLTTITVNRPLEALEEMEIQVQEEKKFLRQTNSPYVDTPWIPAWRIYERYGGVLVLANKFDMNTYTILKNTLAACDHPFNADALDIVLSRAMIQMHLALMGEVLDIRGVEHDRNIQAAVRYLRKHRTTCRHVCEVFLKRDDQPPHPVCVALGEDWFTNRPSLRDDKHPGKFCMYCNMPEQKMTLFKCSRCKSVCYCSRECQKADWKGHKSSCQGYAEDQRRIDEARRNYGPRAAMQMGDLTRWCGSSHYANFEALIHALGLRQDPNRGRTHIVLREIEHVSESRPADFRARVRVTKCSVYKIADVAGEVARILGSSKTPEGYRAYLQESIDEVARYGDEGKPMPGAPSTGFRRLVVVYVTTGPGIKAHLNTNNIAENYVRSLPYEPDWRQKINGVGGAPGPFVLPNRARDAENVF</sequence>
<dbReference type="STRING" id="92696.A0A4R0R008"/>
<evidence type="ECO:0000256" key="3">
    <source>
        <dbReference type="ARBA" id="ARBA00022833"/>
    </source>
</evidence>
<evidence type="ECO:0000256" key="1">
    <source>
        <dbReference type="ARBA" id="ARBA00022723"/>
    </source>
</evidence>
<evidence type="ECO:0000259" key="5">
    <source>
        <dbReference type="PROSITE" id="PS50865"/>
    </source>
</evidence>